<evidence type="ECO:0000256" key="3">
    <source>
        <dbReference type="ARBA" id="ARBA00023295"/>
    </source>
</evidence>
<keyword evidence="6" id="KW-1185">Reference proteome</keyword>
<dbReference type="InterPro" id="IPR012341">
    <property type="entry name" value="6hp_glycosidase-like_sf"/>
</dbReference>
<dbReference type="GO" id="GO:0004573">
    <property type="term" value="F:Glc3Man9GlcNAc2 oligosaccharide glucosidase activity"/>
    <property type="evidence" value="ECO:0007669"/>
    <property type="project" value="InterPro"/>
</dbReference>
<dbReference type="Gene3D" id="1.50.10.10">
    <property type="match status" value="2"/>
</dbReference>
<name>W6MAK3_9GAMM</name>
<feature type="domain" description="Mannosylglycerate hydrolase MGH1-like glycoside hydrolase" evidence="4">
    <location>
        <begin position="699"/>
        <end position="863"/>
    </location>
</feature>
<evidence type="ECO:0000313" key="6">
    <source>
        <dbReference type="Proteomes" id="UP000035760"/>
    </source>
</evidence>
<dbReference type="Proteomes" id="UP000035760">
    <property type="component" value="Unassembled WGS sequence"/>
</dbReference>
<dbReference type="OrthoDB" id="9798687at2"/>
<evidence type="ECO:0000256" key="1">
    <source>
        <dbReference type="ARBA" id="ARBA00010833"/>
    </source>
</evidence>
<comment type="similarity">
    <text evidence="1">Belongs to the glycosyl hydrolase 63 family.</text>
</comment>
<dbReference type="GO" id="GO:0009311">
    <property type="term" value="P:oligosaccharide metabolic process"/>
    <property type="evidence" value="ECO:0007669"/>
    <property type="project" value="InterPro"/>
</dbReference>
<dbReference type="InterPro" id="IPR004888">
    <property type="entry name" value="Glycoside_hydrolase_63"/>
</dbReference>
<evidence type="ECO:0000259" key="4">
    <source>
        <dbReference type="Pfam" id="PF22422"/>
    </source>
</evidence>
<dbReference type="PANTHER" id="PTHR10412:SF11">
    <property type="entry name" value="MANNOSYL-OLIGOSACCHARIDE GLUCOSIDASE"/>
    <property type="match status" value="1"/>
</dbReference>
<dbReference type="Pfam" id="PF22422">
    <property type="entry name" value="MGH1-like_GH"/>
    <property type="match status" value="2"/>
</dbReference>
<reference evidence="5" key="2">
    <citation type="submission" date="2014-03" db="EMBL/GenBank/DDBJ databases">
        <title>Candidatus Competibacter-lineage genomes retrieved from metagenomes reveal functional metabolic diversity.</title>
        <authorList>
            <person name="McIlroy S.J."/>
            <person name="Albertsen M."/>
            <person name="Andresen E.K."/>
            <person name="Saunders A.M."/>
            <person name="Kristiansen R."/>
            <person name="Stokholm-Bjerregaard M."/>
            <person name="Nielsen K.L."/>
            <person name="Nielsen P.H."/>
        </authorList>
    </citation>
    <scope>NUCLEOTIDE SEQUENCE</scope>
    <source>
        <strain evidence="5">Run_A_D11</strain>
    </source>
</reference>
<evidence type="ECO:0000256" key="2">
    <source>
        <dbReference type="ARBA" id="ARBA00022801"/>
    </source>
</evidence>
<reference evidence="5" key="1">
    <citation type="submission" date="2013-07" db="EMBL/GenBank/DDBJ databases">
        <authorList>
            <person name="McIlroy S."/>
        </authorList>
    </citation>
    <scope>NUCLEOTIDE SEQUENCE [LARGE SCALE GENOMIC DNA]</scope>
    <source>
        <strain evidence="5">Run_A_D11</strain>
    </source>
</reference>
<dbReference type="InterPro" id="IPR054491">
    <property type="entry name" value="MGH1-like_GH"/>
</dbReference>
<dbReference type="SUPFAM" id="SSF48208">
    <property type="entry name" value="Six-hairpin glycosidases"/>
    <property type="match status" value="1"/>
</dbReference>
<keyword evidence="3" id="KW-0326">Glycosidase</keyword>
<feature type="domain" description="Mannosylglycerate hydrolase MGH1-like glycoside hydrolase" evidence="4">
    <location>
        <begin position="420"/>
        <end position="524"/>
    </location>
</feature>
<dbReference type="STRING" id="1400863.BN873_360084"/>
<keyword evidence="2" id="KW-0378">Hydrolase</keyword>
<dbReference type="EMBL" id="CBTJ020000043">
    <property type="protein sequence ID" value="CDI02990.1"/>
    <property type="molecule type" value="Genomic_DNA"/>
</dbReference>
<comment type="caution">
    <text evidence="5">The sequence shown here is derived from an EMBL/GenBank/DDBJ whole genome shotgun (WGS) entry which is preliminary data.</text>
</comment>
<organism evidence="5 6">
    <name type="scientific">Candidatus Competibacter denitrificans Run_A_D11</name>
    <dbReference type="NCBI Taxonomy" id="1400863"/>
    <lineage>
        <taxon>Bacteria</taxon>
        <taxon>Pseudomonadati</taxon>
        <taxon>Pseudomonadota</taxon>
        <taxon>Gammaproteobacteria</taxon>
        <taxon>Candidatus Competibacteraceae</taxon>
        <taxon>Candidatus Competibacter</taxon>
    </lineage>
</organism>
<dbReference type="GO" id="GO:0006487">
    <property type="term" value="P:protein N-linked glycosylation"/>
    <property type="evidence" value="ECO:0007669"/>
    <property type="project" value="TreeGrafter"/>
</dbReference>
<sequence length="880" mass="101584">MPPNPPPGIERQRMSQPHWQRWGTYVSERQWGTVREDYSADGNAWSYFPHDHARSRVYRWGEDGIGGFCDDQQTLCLAVALWNGQDPILKERLFGLTNGQGNHGEDVKELYYYLDATPTYSYARMLYKYPQAAYPYQALVEQNRQRGKLEQEFELLDTGIFAENRYFDIEIEYAKAAVDDILLRVTAYNRGPAAARLHLLPQLWFRNTWNWFAGVVKPSLRADGDHRVLIDHAVLGQWAADFDGSQQLLFCDNETHVRRVFGQNEAPAGYFKDAFHDYVVHNQHQAVNPERTGTKAAGLYVLELAAGGQQSVRVRLRHRRDQGDFFADFDELIKTRRQEADAFYAELQTGIADADARLIQRQAWAGLLWSKQFYYYDIPQWLDGDQGQPPPPVARRQGRNSDWRHLNNADILSMPDKWEYPWFAAWDLAFHCIALATIDPQSAKDQLVMLCREWYMDPNGELPAYEWNFSDVNPPVHAWAAWKVYQADCEQNGGVSDLAFLERVFHKLLLNFTWWVNRKDMEGHNIFQGGFLGLDNIGVFDRSKPLPTGGYIDQADATAWMAMYCLNMTRIALELAAHNHVYEDIATKFFEHFLNIAAALNNLGDEGIGLWDEEDQFFYDVLRLPGGEKMPLRLRSMVGLIPLFAVEVVTEDILAGLHGFTSRLEWFLNYRPDLAKLVSRWEQKGDEQRHMLSLVRVVRMTALLKRMLDENEFLSPYGIRALSRSYLAQPYRFECQGAGYQVHYLPAESDSELFGGNSNWRGPIWMPVNYLLIQSLRRFHRYYGESVKVECPTGSGIQMSLGEVADELCHRLTRLFLRDAEGRRPMFGDHALLKDDSHFRDHLLFYEYFHGDNGRGAGASHQTGWTALVINLINEVHRPK</sequence>
<gene>
    <name evidence="5" type="ORF">BN873_360084</name>
</gene>
<evidence type="ECO:0000313" key="5">
    <source>
        <dbReference type="EMBL" id="CDI02990.1"/>
    </source>
</evidence>
<dbReference type="PANTHER" id="PTHR10412">
    <property type="entry name" value="MANNOSYL-OLIGOSACCHARIDE GLUCOSIDASE"/>
    <property type="match status" value="1"/>
</dbReference>
<dbReference type="InterPro" id="IPR008928">
    <property type="entry name" value="6-hairpin_glycosidase_sf"/>
</dbReference>
<protein>
    <recommendedName>
        <fullName evidence="4">Mannosylglycerate hydrolase MGH1-like glycoside hydrolase domain-containing protein</fullName>
    </recommendedName>
</protein>
<proteinExistence type="inferred from homology"/>
<accession>W6MAK3</accession>
<dbReference type="AlphaFoldDB" id="W6MAK3"/>